<accession>A0A5B8ICT2</accession>
<feature type="compositionally biased region" description="Basic and acidic residues" evidence="1">
    <location>
        <begin position="22"/>
        <end position="34"/>
    </location>
</feature>
<dbReference type="EMBL" id="CP042265">
    <property type="protein sequence ID" value="QDY71396.1"/>
    <property type="molecule type" value="Genomic_DNA"/>
</dbReference>
<evidence type="ECO:0000313" key="3">
    <source>
        <dbReference type="EMBL" id="QDY71396.1"/>
    </source>
</evidence>
<evidence type="ECO:0000256" key="1">
    <source>
        <dbReference type="SAM" id="MobiDB-lite"/>
    </source>
</evidence>
<organism evidence="3 4">
    <name type="scientific">Qingshengfaniella alkalisoli</name>
    <dbReference type="NCBI Taxonomy" id="2599296"/>
    <lineage>
        <taxon>Bacteria</taxon>
        <taxon>Pseudomonadati</taxon>
        <taxon>Pseudomonadota</taxon>
        <taxon>Alphaproteobacteria</taxon>
        <taxon>Rhodobacterales</taxon>
        <taxon>Paracoccaceae</taxon>
        <taxon>Qingshengfaniella</taxon>
    </lineage>
</organism>
<proteinExistence type="predicted"/>
<name>A0A5B8ICT2_9RHOB</name>
<keyword evidence="3" id="KW-0614">Plasmid</keyword>
<dbReference type="InterPro" id="IPR011008">
    <property type="entry name" value="Dimeric_a/b-barrel"/>
</dbReference>
<dbReference type="OrthoDB" id="3297102at2"/>
<dbReference type="AlphaFoldDB" id="A0A5B8ICT2"/>
<gene>
    <name evidence="3" type="ORF">FPZ52_17035</name>
</gene>
<dbReference type="Proteomes" id="UP000318483">
    <property type="component" value="Plasmid unnamed4"/>
</dbReference>
<dbReference type="InterPro" id="IPR007138">
    <property type="entry name" value="ABM_dom"/>
</dbReference>
<dbReference type="SUPFAM" id="SSF54909">
    <property type="entry name" value="Dimeric alpha+beta barrel"/>
    <property type="match status" value="1"/>
</dbReference>
<dbReference type="KEGG" id="lit:FPZ52_17035"/>
<keyword evidence="4" id="KW-1185">Reference proteome</keyword>
<reference evidence="3 4" key="1">
    <citation type="submission" date="2019-07" db="EMBL/GenBank/DDBJ databases">
        <title>Litoreibacter alkalisoli sp. nov., isolated from saline-alkaline soil.</title>
        <authorList>
            <person name="Wang S."/>
            <person name="Xu L."/>
            <person name="Xing Y.-T."/>
            <person name="Sun J.-Q."/>
        </authorList>
    </citation>
    <scope>NUCLEOTIDE SEQUENCE [LARGE SCALE GENOMIC DNA]</scope>
    <source>
        <strain evidence="3 4">LN3S51</strain>
        <plasmid evidence="3 4">unnamed4</plasmid>
    </source>
</reference>
<dbReference type="PROSITE" id="PS51725">
    <property type="entry name" value="ABM"/>
    <property type="match status" value="1"/>
</dbReference>
<feature type="domain" description="ABM" evidence="2">
    <location>
        <begin position="53"/>
        <end position="142"/>
    </location>
</feature>
<dbReference type="Pfam" id="PF03992">
    <property type="entry name" value="ABM"/>
    <property type="match status" value="1"/>
</dbReference>
<sequence length="148" mass="16770">MHRLGQRPAEQLHTTPTRQRWLHRDGRDAEQAARDNHPYHHWQFRRSVREGYFVKLITVEAAFAAADLETAISLFTAQAETVRNMAGCTHYALYRKPSEDGIAILQHWDTIEAFNAYRQGDTFAQLGAGLKPLMVAPPVTTIAEVDSV</sequence>
<evidence type="ECO:0000313" key="4">
    <source>
        <dbReference type="Proteomes" id="UP000318483"/>
    </source>
</evidence>
<feature type="region of interest" description="Disordered" evidence="1">
    <location>
        <begin position="1"/>
        <end position="34"/>
    </location>
</feature>
<geneLocation type="plasmid" evidence="3 4">
    <name>unnamed4</name>
</geneLocation>
<dbReference type="Gene3D" id="3.30.70.100">
    <property type="match status" value="1"/>
</dbReference>
<evidence type="ECO:0000259" key="2">
    <source>
        <dbReference type="PROSITE" id="PS51725"/>
    </source>
</evidence>
<protein>
    <recommendedName>
        <fullName evidence="2">ABM domain-containing protein</fullName>
    </recommendedName>
</protein>